<protein>
    <submittedName>
        <fullName evidence="7">Glycosyl hydrolases family 43</fullName>
    </submittedName>
</protein>
<dbReference type="PANTHER" id="PTHR35279:SF1">
    <property type="entry name" value="ARABINANASE_LEVANSUCRASE_INVERTASE"/>
    <property type="match status" value="1"/>
</dbReference>
<comment type="caution">
    <text evidence="7">The sequence shown here is derived from an EMBL/GenBank/DDBJ whole genome shotgun (WGS) entry which is preliminary data.</text>
</comment>
<keyword evidence="8" id="KW-1185">Reference proteome</keyword>
<feature type="site" description="Important for catalytic activity, responsible for pKa modulation of the active site Glu and correct orientation of both the proton donor and substrate" evidence="4">
    <location>
        <position position="267"/>
    </location>
</feature>
<dbReference type="EMBL" id="SJPJ01000001">
    <property type="protein sequence ID" value="TWT85007.1"/>
    <property type="molecule type" value="Genomic_DNA"/>
</dbReference>
<sequence length="419" mass="47562" precursor="true">MSMNFRILSIALALICLTQSTHAQTYSEAFQRYKDSDLHFEKDNPLFPTFNYKLVTGLGYDGDPKTDPLIQSKVKIYRDNPRARYLVRLAGNQQELQAAYHLRHAIDGFVENTTFRDVTSPIKIGDTYHAWYSKSWGEPAVGQERGSQEAWQEIKGQWKRIYSWDFVSIWHATSKDGYHWQEQGVAIEPGPKGSYDDRCVFTPDVLVSGGKYYLYYQVATSPHVYRDGPHKIAMAWADSPDGPWTKSDAPVLVPSEPGHFDSRKVHDPCLIVKGGKYYLYYKGDGDHSNRYQFGERFHIGWGVAIADRPEGPFVKSKLNPVVCGGHEVVIFPYKSGVAGLVRQGPELFSMQYAEDGLNFKLATHVTDVPFAGTFFRQGHFKDIDKHPAELPRWGLCHGSRLGSGEAFIMRYDITFPVVK</sequence>
<evidence type="ECO:0000256" key="6">
    <source>
        <dbReference type="SAM" id="SignalP"/>
    </source>
</evidence>
<evidence type="ECO:0000256" key="2">
    <source>
        <dbReference type="ARBA" id="ARBA00022801"/>
    </source>
</evidence>
<dbReference type="Pfam" id="PF04616">
    <property type="entry name" value="Glyco_hydro_43"/>
    <property type="match status" value="1"/>
</dbReference>
<dbReference type="OrthoDB" id="9794572at2"/>
<dbReference type="SUPFAM" id="SSF75005">
    <property type="entry name" value="Arabinanase/levansucrase/invertase"/>
    <property type="match status" value="1"/>
</dbReference>
<proteinExistence type="inferred from homology"/>
<dbReference type="AlphaFoldDB" id="A0A5C5ZD66"/>
<dbReference type="PANTHER" id="PTHR35279">
    <property type="match status" value="1"/>
</dbReference>
<evidence type="ECO:0000256" key="5">
    <source>
        <dbReference type="RuleBase" id="RU361187"/>
    </source>
</evidence>
<dbReference type="GO" id="GO:0004553">
    <property type="term" value="F:hydrolase activity, hydrolyzing O-glycosyl compounds"/>
    <property type="evidence" value="ECO:0007669"/>
    <property type="project" value="InterPro"/>
</dbReference>
<dbReference type="Proteomes" id="UP000315010">
    <property type="component" value="Unassembled WGS sequence"/>
</dbReference>
<reference evidence="7 8" key="1">
    <citation type="submission" date="2019-02" db="EMBL/GenBank/DDBJ databases">
        <title>Deep-cultivation of Planctomycetes and their phenomic and genomic characterization uncovers novel biology.</title>
        <authorList>
            <person name="Wiegand S."/>
            <person name="Jogler M."/>
            <person name="Boedeker C."/>
            <person name="Pinto D."/>
            <person name="Vollmers J."/>
            <person name="Rivas-Marin E."/>
            <person name="Kohn T."/>
            <person name="Peeters S.H."/>
            <person name="Heuer A."/>
            <person name="Rast P."/>
            <person name="Oberbeckmann S."/>
            <person name="Bunk B."/>
            <person name="Jeske O."/>
            <person name="Meyerdierks A."/>
            <person name="Storesund J.E."/>
            <person name="Kallscheuer N."/>
            <person name="Luecker S."/>
            <person name="Lage O.M."/>
            <person name="Pohl T."/>
            <person name="Merkel B.J."/>
            <person name="Hornburger P."/>
            <person name="Mueller R.-W."/>
            <person name="Bruemmer F."/>
            <person name="Labrenz M."/>
            <person name="Spormann A.M."/>
            <person name="Op Den Camp H."/>
            <person name="Overmann J."/>
            <person name="Amann R."/>
            <person name="Jetten M.S.M."/>
            <person name="Mascher T."/>
            <person name="Medema M.H."/>
            <person name="Devos D.P."/>
            <person name="Kaster A.-K."/>
            <person name="Ovreas L."/>
            <person name="Rohde M."/>
            <person name="Galperin M.Y."/>
            <person name="Jogler C."/>
        </authorList>
    </citation>
    <scope>NUCLEOTIDE SEQUENCE [LARGE SCALE GENOMIC DNA]</scope>
    <source>
        <strain evidence="7 8">CA13</strain>
    </source>
</reference>
<accession>A0A5C5ZD66</accession>
<organism evidence="7 8">
    <name type="scientific">Novipirellula herctigrandis</name>
    <dbReference type="NCBI Taxonomy" id="2527986"/>
    <lineage>
        <taxon>Bacteria</taxon>
        <taxon>Pseudomonadati</taxon>
        <taxon>Planctomycetota</taxon>
        <taxon>Planctomycetia</taxon>
        <taxon>Pirellulales</taxon>
        <taxon>Pirellulaceae</taxon>
        <taxon>Novipirellula</taxon>
    </lineage>
</organism>
<evidence type="ECO:0000256" key="4">
    <source>
        <dbReference type="PIRSR" id="PIRSR606710-2"/>
    </source>
</evidence>
<dbReference type="InterPro" id="IPR006710">
    <property type="entry name" value="Glyco_hydro_43"/>
</dbReference>
<evidence type="ECO:0000256" key="3">
    <source>
        <dbReference type="ARBA" id="ARBA00023295"/>
    </source>
</evidence>
<keyword evidence="2 5" id="KW-0378">Hydrolase</keyword>
<dbReference type="GO" id="GO:0005975">
    <property type="term" value="P:carbohydrate metabolic process"/>
    <property type="evidence" value="ECO:0007669"/>
    <property type="project" value="InterPro"/>
</dbReference>
<feature type="chain" id="PRO_5022669545" evidence="6">
    <location>
        <begin position="24"/>
        <end position="419"/>
    </location>
</feature>
<dbReference type="InterPro" id="IPR023296">
    <property type="entry name" value="Glyco_hydro_beta-prop_sf"/>
</dbReference>
<evidence type="ECO:0000313" key="7">
    <source>
        <dbReference type="EMBL" id="TWT85007.1"/>
    </source>
</evidence>
<gene>
    <name evidence="7" type="ORF">CA13_64890</name>
</gene>
<evidence type="ECO:0000313" key="8">
    <source>
        <dbReference type="Proteomes" id="UP000315010"/>
    </source>
</evidence>
<feature type="signal peptide" evidence="6">
    <location>
        <begin position="1"/>
        <end position="23"/>
    </location>
</feature>
<name>A0A5C5ZD66_9BACT</name>
<keyword evidence="3 5" id="KW-0326">Glycosidase</keyword>
<dbReference type="Gene3D" id="2.115.10.20">
    <property type="entry name" value="Glycosyl hydrolase domain, family 43"/>
    <property type="match status" value="1"/>
</dbReference>
<comment type="similarity">
    <text evidence="1 5">Belongs to the glycosyl hydrolase 43 family.</text>
</comment>
<evidence type="ECO:0000256" key="1">
    <source>
        <dbReference type="ARBA" id="ARBA00009865"/>
    </source>
</evidence>
<keyword evidence="6" id="KW-0732">Signal</keyword>